<dbReference type="EMBL" id="DF977481">
    <property type="protein sequence ID" value="GAP89745.1"/>
    <property type="molecule type" value="Genomic_DNA"/>
</dbReference>
<evidence type="ECO:0000313" key="2">
    <source>
        <dbReference type="EMBL" id="GAP89745.1"/>
    </source>
</evidence>
<feature type="compositionally biased region" description="Low complexity" evidence="1">
    <location>
        <begin position="76"/>
        <end position="85"/>
    </location>
</feature>
<gene>
    <name evidence="2" type="ORF">SAMD00023353_3600410</name>
</gene>
<feature type="region of interest" description="Disordered" evidence="1">
    <location>
        <begin position="103"/>
        <end position="225"/>
    </location>
</feature>
<feature type="region of interest" description="Disordered" evidence="1">
    <location>
        <begin position="43"/>
        <end position="87"/>
    </location>
</feature>
<evidence type="ECO:0000256" key="1">
    <source>
        <dbReference type="SAM" id="MobiDB-lite"/>
    </source>
</evidence>
<accession>A0A1W2TN11</accession>
<reference evidence="2" key="1">
    <citation type="submission" date="2016-03" db="EMBL/GenBank/DDBJ databases">
        <title>Draft genome sequence of Rosellinia necatrix.</title>
        <authorList>
            <person name="Kanematsu S."/>
        </authorList>
    </citation>
    <scope>NUCLEOTIDE SEQUENCE [LARGE SCALE GENOMIC DNA]</scope>
    <source>
        <strain evidence="2">W97</strain>
    </source>
</reference>
<feature type="compositionally biased region" description="Low complexity" evidence="1">
    <location>
        <begin position="183"/>
        <end position="195"/>
    </location>
</feature>
<proteinExistence type="predicted"/>
<evidence type="ECO:0000313" key="3">
    <source>
        <dbReference type="Proteomes" id="UP000054516"/>
    </source>
</evidence>
<feature type="compositionally biased region" description="Polar residues" evidence="1">
    <location>
        <begin position="107"/>
        <end position="118"/>
    </location>
</feature>
<feature type="compositionally biased region" description="Low complexity" evidence="1">
    <location>
        <begin position="137"/>
        <end position="158"/>
    </location>
</feature>
<feature type="compositionally biased region" description="Basic and acidic residues" evidence="1">
    <location>
        <begin position="122"/>
        <end position="136"/>
    </location>
</feature>
<organism evidence="2">
    <name type="scientific">Rosellinia necatrix</name>
    <name type="common">White root-rot fungus</name>
    <dbReference type="NCBI Taxonomy" id="77044"/>
    <lineage>
        <taxon>Eukaryota</taxon>
        <taxon>Fungi</taxon>
        <taxon>Dikarya</taxon>
        <taxon>Ascomycota</taxon>
        <taxon>Pezizomycotina</taxon>
        <taxon>Sordariomycetes</taxon>
        <taxon>Xylariomycetidae</taxon>
        <taxon>Xylariales</taxon>
        <taxon>Xylariaceae</taxon>
        <taxon>Rosellinia</taxon>
    </lineage>
</organism>
<sequence length="328" mass="34508">MPPKNMSSLPEKAPINATNSWVINHARGLIDYDAYAVEQSPIEATEEKGGKTIGGEGQKQGAKCGEFPNPNQRLGNSSNSSSNSSMVEALEAVAAKMADESWITDGEITSSPTSSDTGESFLELKTRRKREEKARATETPASRSALAPAAAAVAVPARPQTPRSGFLAVPPKGQTRHAREGRSLSPRPRHSSSSSRRPRGPKPQLLPLPLCPSRGTPHRSAPPVPDTRRFQLLSISAPLPTTATTTTTTTANSAGPMVLYLDKIALRDGHHAAAAATASEILHPAPQTAGTLTVPSPRLAEFRASPFAAGVEGEGDEGVPVVVLEKTD</sequence>
<name>A0A1W2TN11_ROSNE</name>
<dbReference type="AlphaFoldDB" id="A0A1W2TN11"/>
<dbReference type="OrthoDB" id="4778725at2759"/>
<protein>
    <submittedName>
        <fullName evidence="2">Uncharacterized protein</fullName>
    </submittedName>
</protein>
<keyword evidence="3" id="KW-1185">Reference proteome</keyword>
<dbReference type="Proteomes" id="UP000054516">
    <property type="component" value="Unassembled WGS sequence"/>
</dbReference>